<evidence type="ECO:0000256" key="3">
    <source>
        <dbReference type="ARBA" id="ARBA00023054"/>
    </source>
</evidence>
<dbReference type="AlphaFoldDB" id="E6VEX3"/>
<evidence type="ECO:0000259" key="7">
    <source>
        <dbReference type="Pfam" id="PF07195"/>
    </source>
</evidence>
<dbReference type="InterPro" id="IPR040026">
    <property type="entry name" value="FliD"/>
</dbReference>
<dbReference type="BioCyc" id="RPAL652103:RPDX1_RS23900-MONOMER"/>
<keyword evidence="5" id="KW-0964">Secreted</keyword>
<evidence type="ECO:0000256" key="5">
    <source>
        <dbReference type="RuleBase" id="RU362066"/>
    </source>
</evidence>
<evidence type="ECO:0000256" key="2">
    <source>
        <dbReference type="ARBA" id="ARBA00011255"/>
    </source>
</evidence>
<keyword evidence="4 5" id="KW-0975">Bacterial flagellum</keyword>
<organism evidence="8 9">
    <name type="scientific">Rhodopseudomonas palustris (strain DX-1)</name>
    <dbReference type="NCBI Taxonomy" id="652103"/>
    <lineage>
        <taxon>Bacteria</taxon>
        <taxon>Pseudomonadati</taxon>
        <taxon>Pseudomonadota</taxon>
        <taxon>Alphaproteobacteria</taxon>
        <taxon>Hyphomicrobiales</taxon>
        <taxon>Nitrobacteraceae</taxon>
        <taxon>Rhodopseudomonas</taxon>
    </lineage>
</organism>
<reference evidence="8" key="1">
    <citation type="submission" date="2010-12" db="EMBL/GenBank/DDBJ databases">
        <title>Complete sequence of Rhodopseudomonas palustris DX-1.</title>
        <authorList>
            <consortium name="US DOE Joint Genome Institute"/>
            <person name="Lucas S."/>
            <person name="Copeland A."/>
            <person name="Lapidus A."/>
            <person name="Cheng J.-F."/>
            <person name="Goodwin L."/>
            <person name="Pitluck S."/>
            <person name="Misra M."/>
            <person name="Chertkov O."/>
            <person name="Detter J.C."/>
            <person name="Han C."/>
            <person name="Tapia R."/>
            <person name="Land M."/>
            <person name="Hauser L."/>
            <person name="Kyrpides N."/>
            <person name="Ivanova N."/>
            <person name="Ovchinnikova G."/>
            <person name="Logan B."/>
            <person name="Oda Y."/>
            <person name="Harwood C."/>
            <person name="Woyke T."/>
        </authorList>
    </citation>
    <scope>NUCLEOTIDE SEQUENCE [LARGE SCALE GENOMIC DNA]</scope>
    <source>
        <strain evidence="8">DX-1</strain>
    </source>
</reference>
<dbReference type="InterPro" id="IPR010809">
    <property type="entry name" value="FliD_C"/>
</dbReference>
<protein>
    <recommendedName>
        <fullName evidence="5">Flagellar hook-associated protein 2</fullName>
        <shortName evidence="5">HAP2</shortName>
    </recommendedName>
    <alternativeName>
        <fullName evidence="5">Flagellar cap protein</fullName>
    </alternativeName>
</protein>
<dbReference type="InterPro" id="IPR003481">
    <property type="entry name" value="FliD_N"/>
</dbReference>
<dbReference type="STRING" id="652103.Rpdx1_4833"/>
<dbReference type="Pfam" id="PF02465">
    <property type="entry name" value="FliD_N"/>
    <property type="match status" value="1"/>
</dbReference>
<dbReference type="Pfam" id="PF07195">
    <property type="entry name" value="FliD_C"/>
    <property type="match status" value="1"/>
</dbReference>
<dbReference type="GO" id="GO:0009424">
    <property type="term" value="C:bacterial-type flagellum hook"/>
    <property type="evidence" value="ECO:0007669"/>
    <property type="project" value="UniProtKB-UniRule"/>
</dbReference>
<dbReference type="InterPro" id="IPR010810">
    <property type="entry name" value="Flagellin_hook_IN_motif"/>
</dbReference>
<dbReference type="GO" id="GO:0007155">
    <property type="term" value="P:cell adhesion"/>
    <property type="evidence" value="ECO:0007669"/>
    <property type="project" value="InterPro"/>
</dbReference>
<gene>
    <name evidence="8" type="ordered locus">Rpdx1_4833</name>
</gene>
<dbReference type="GO" id="GO:0071973">
    <property type="term" value="P:bacterial-type flagellum-dependent cell motility"/>
    <property type="evidence" value="ECO:0007669"/>
    <property type="project" value="TreeGrafter"/>
</dbReference>
<keyword evidence="8" id="KW-0966">Cell projection</keyword>
<feature type="domain" description="Flagellar hook-associated protein 2 N-terminal" evidence="6">
    <location>
        <begin position="30"/>
        <end position="138"/>
    </location>
</feature>
<dbReference type="KEGG" id="rpx:Rpdx1_4833"/>
<dbReference type="Pfam" id="PF07196">
    <property type="entry name" value="Flagellin_IN"/>
    <property type="match status" value="1"/>
</dbReference>
<dbReference type="PANTHER" id="PTHR30288">
    <property type="entry name" value="FLAGELLAR CAP/ASSEMBLY PROTEIN FLID"/>
    <property type="match status" value="1"/>
</dbReference>
<evidence type="ECO:0000313" key="9">
    <source>
        <dbReference type="Proteomes" id="UP000001402"/>
    </source>
</evidence>
<dbReference type="EMBL" id="CP002418">
    <property type="protein sequence ID" value="ADU46376.1"/>
    <property type="molecule type" value="Genomic_DNA"/>
</dbReference>
<comment type="similarity">
    <text evidence="1 5">Belongs to the FliD family.</text>
</comment>
<dbReference type="HOGENOM" id="CLU_034841_0_0_5"/>
<evidence type="ECO:0000259" key="6">
    <source>
        <dbReference type="Pfam" id="PF02465"/>
    </source>
</evidence>
<feature type="coiled-coil region" evidence="5">
    <location>
        <begin position="499"/>
        <end position="551"/>
    </location>
</feature>
<keyword evidence="8" id="KW-0282">Flagellum</keyword>
<evidence type="ECO:0000256" key="4">
    <source>
        <dbReference type="ARBA" id="ARBA00023143"/>
    </source>
</evidence>
<dbReference type="OrthoDB" id="9812018at2"/>
<dbReference type="Proteomes" id="UP000001402">
    <property type="component" value="Chromosome"/>
</dbReference>
<evidence type="ECO:0000256" key="1">
    <source>
        <dbReference type="ARBA" id="ARBA00009764"/>
    </source>
</evidence>
<comment type="function">
    <text evidence="5">Required for morphogenesis and for the elongation of the flagellar filament by facilitating polymerization of the flagellin monomers at the tip of growing filament. Forms a capping structure, which prevents flagellin subunits (transported through the central channel of the flagellum) from leaking out without polymerization at the distal end.</text>
</comment>
<proteinExistence type="inferred from homology"/>
<sequence length="564" mass="57376">MTSVSSSTSSAASIANSATITTTGTSNSTSINWDTLIEAAVGAKTARADSIETKITANEAKVTAYQELQGLLDTLATNTKSLASSIINSLSGSAFAARAATISTTGDVSASSVLSMSIDDGAVTGDHTLTVTQVATAHKVLGRSVADKTEALGYSGVFSIGVEGGDSVDISVTEGMSLADIASAINAQSATTNVQASVIKVSSTSYELLLSASVDNAAIETSSVSGYDVMTGIGITDDSGEFTNEVQQPQPAIITLDGITISRDSNDIDDVLDGVTFNLLQATPSGASISFDIEPDADTIVAAIEQFVTDYNAVREFIVGQQATSSDGTASDEAVLFGDSTLRDLMTQISAALNATVGGLSLADLGLTFDSSNELSLDSSTLASTLSSKLDGVIALLSTQLTPSSSSLSVINTSVSPPSSFTLDVEVDSSGAVTSVSVDGDSGLFTISGKSIIGAAGTDYAGIAFTFRGTSSESITVTASTGIAAMLTSIASNASNSTSGSLQTLINDLQSQNDTLQERADTIKSAAATFEENLRLRYAKYQAAIESANSTLDYLKALLNASSD</sequence>
<dbReference type="GO" id="GO:0009421">
    <property type="term" value="C:bacterial-type flagellum filament cap"/>
    <property type="evidence" value="ECO:0007669"/>
    <property type="project" value="InterPro"/>
</dbReference>
<dbReference type="GO" id="GO:0005576">
    <property type="term" value="C:extracellular region"/>
    <property type="evidence" value="ECO:0007669"/>
    <property type="project" value="UniProtKB-SubCell"/>
</dbReference>
<evidence type="ECO:0000313" key="8">
    <source>
        <dbReference type="EMBL" id="ADU46376.1"/>
    </source>
</evidence>
<keyword evidence="8" id="KW-0969">Cilium</keyword>
<keyword evidence="3 5" id="KW-0175">Coiled coil</keyword>
<dbReference type="PANTHER" id="PTHR30288:SF0">
    <property type="entry name" value="FLAGELLAR HOOK-ASSOCIATED PROTEIN 2"/>
    <property type="match status" value="1"/>
</dbReference>
<dbReference type="eggNOG" id="COG1345">
    <property type="taxonomic scope" value="Bacteria"/>
</dbReference>
<comment type="subcellular location">
    <subcellularLocation>
        <location evidence="5">Secreted</location>
    </subcellularLocation>
    <subcellularLocation>
        <location evidence="5">Bacterial flagellum</location>
    </subcellularLocation>
</comment>
<name>E6VEX3_RHOPX</name>
<feature type="domain" description="Flagellar hook-associated protein 2 C-terminal" evidence="7">
    <location>
        <begin position="251"/>
        <end position="549"/>
    </location>
</feature>
<comment type="subunit">
    <text evidence="2 5">Homopentamer.</text>
</comment>
<accession>E6VEX3</accession>